<dbReference type="Proteomes" id="UP000095395">
    <property type="component" value="Unassembled WGS sequence"/>
</dbReference>
<organism evidence="2 6">
    <name type="scientific">Roseburia inulinivorans</name>
    <dbReference type="NCBI Taxonomy" id="360807"/>
    <lineage>
        <taxon>Bacteria</taxon>
        <taxon>Bacillati</taxon>
        <taxon>Bacillota</taxon>
        <taxon>Clostridia</taxon>
        <taxon>Lachnospirales</taxon>
        <taxon>Lachnospiraceae</taxon>
        <taxon>Roseburia</taxon>
    </lineage>
</organism>
<keyword evidence="1" id="KW-0472">Membrane</keyword>
<evidence type="ECO:0000313" key="7">
    <source>
        <dbReference type="Proteomes" id="UP000283492"/>
    </source>
</evidence>
<dbReference type="Proteomes" id="UP000283701">
    <property type="component" value="Unassembled WGS sequence"/>
</dbReference>
<accession>A0A174DHI0</accession>
<evidence type="ECO:0000313" key="8">
    <source>
        <dbReference type="Proteomes" id="UP000283701"/>
    </source>
</evidence>
<gene>
    <name evidence="5" type="ORF">DW654_17275</name>
    <name evidence="4" type="ORF">DW707_18045</name>
    <name evidence="3" type="ORF">DW914_18780</name>
    <name evidence="2" type="ORF">ERS852392_02562</name>
</gene>
<dbReference type="EMBL" id="QSKW01000061">
    <property type="protein sequence ID" value="RHE89692.1"/>
    <property type="molecule type" value="Genomic_DNA"/>
</dbReference>
<dbReference type="EMBL" id="QSFX01000064">
    <property type="protein sequence ID" value="RHA82184.1"/>
    <property type="molecule type" value="Genomic_DNA"/>
</dbReference>
<dbReference type="RefSeq" id="WP_055302501.1">
    <property type="nucleotide sequence ID" value="NZ_CABJFX010000064.1"/>
</dbReference>
<evidence type="ECO:0000313" key="4">
    <source>
        <dbReference type="EMBL" id="RHE89692.1"/>
    </source>
</evidence>
<keyword evidence="1" id="KW-0812">Transmembrane</keyword>
<dbReference type="AlphaFoldDB" id="A0A174DHI0"/>
<evidence type="ECO:0000313" key="2">
    <source>
        <dbReference type="EMBL" id="CUO23809.1"/>
    </source>
</evidence>
<name>A0A174DHI0_9FIRM</name>
<proteinExistence type="predicted"/>
<dbReference type="EMBL" id="QRHP01000044">
    <property type="protein sequence ID" value="RHF80051.1"/>
    <property type="molecule type" value="Genomic_DNA"/>
</dbReference>
<keyword evidence="1" id="KW-1133">Transmembrane helix</keyword>
<evidence type="ECO:0000313" key="3">
    <source>
        <dbReference type="EMBL" id="RHA82184.1"/>
    </source>
</evidence>
<evidence type="ECO:0000313" key="9">
    <source>
        <dbReference type="Proteomes" id="UP000286271"/>
    </source>
</evidence>
<evidence type="ECO:0000256" key="1">
    <source>
        <dbReference type="SAM" id="Phobius"/>
    </source>
</evidence>
<sequence length="407" mass="46163">MGVATTVRDATNIERANENETRREMIASWYITMPGIPSSEKEQLEKSLRYNLWASLIRFIVLNFVLTCVWFFGFGLGFDAIKAATGQQLKGTMTVTGVVQEDGLTLSVKDPNKGKHVVYSLTDLGVDPTGWSYGGRLNTYWSKDEDSGDYSIIAVIPEKEASRIQGLEDAILMTGYFSIIVIGLLIFFVRRRKYTSWYIPFYWRMEKFCSENQIYQMYPGYNTEEAFIAYGNEHADTFSRQFAATQLTEMEKKKKKREIVIGAVSALAIMAVIILVICLGTTIQSIADNRKNDDRTVKVLEELQTAIDGGEEPLGEESERYNFANIVSRARESFQDEDVYYKLVTTDDYVALAITTKKKTNVYIDRYTPVEGAVGDLNTIYKLEISMVSNVIQPDDVLNNYTGILYK</sequence>
<reference evidence="7 8" key="2">
    <citation type="submission" date="2018-08" db="EMBL/GenBank/DDBJ databases">
        <title>A genome reference for cultivated species of the human gut microbiota.</title>
        <authorList>
            <person name="Zou Y."/>
            <person name="Xue W."/>
            <person name="Luo G."/>
        </authorList>
    </citation>
    <scope>NUCLEOTIDE SEQUENCE [LARGE SCALE GENOMIC DNA]</scope>
    <source>
        <strain evidence="5 8">AM23-23AC</strain>
        <strain evidence="4 9">AM27-11</strain>
        <strain evidence="3 7">AM42-1AC</strain>
    </source>
</reference>
<reference evidence="2 6" key="1">
    <citation type="submission" date="2015-09" db="EMBL/GenBank/DDBJ databases">
        <authorList>
            <consortium name="Pathogen Informatics"/>
        </authorList>
    </citation>
    <scope>NUCLEOTIDE SEQUENCE [LARGE SCALE GENOMIC DNA]</scope>
    <source>
        <strain evidence="2 6">2789STDY5608835</strain>
    </source>
</reference>
<protein>
    <submittedName>
        <fullName evidence="2">Uncharacterized protein</fullName>
    </submittedName>
</protein>
<dbReference type="Proteomes" id="UP000286271">
    <property type="component" value="Unassembled WGS sequence"/>
</dbReference>
<evidence type="ECO:0000313" key="5">
    <source>
        <dbReference type="EMBL" id="RHF80051.1"/>
    </source>
</evidence>
<dbReference type="Proteomes" id="UP000283492">
    <property type="component" value="Unassembled WGS sequence"/>
</dbReference>
<evidence type="ECO:0000313" key="6">
    <source>
        <dbReference type="Proteomes" id="UP000095395"/>
    </source>
</evidence>
<feature type="transmembrane region" description="Helical" evidence="1">
    <location>
        <begin position="259"/>
        <end position="283"/>
    </location>
</feature>
<feature type="transmembrane region" description="Helical" evidence="1">
    <location>
        <begin position="50"/>
        <end position="72"/>
    </location>
</feature>
<dbReference type="EMBL" id="CYYR01000019">
    <property type="protein sequence ID" value="CUO23809.1"/>
    <property type="molecule type" value="Genomic_DNA"/>
</dbReference>
<feature type="transmembrane region" description="Helical" evidence="1">
    <location>
        <begin position="170"/>
        <end position="189"/>
    </location>
</feature>